<dbReference type="AlphaFoldDB" id="A0A420ZDV7"/>
<proteinExistence type="predicted"/>
<comment type="caution">
    <text evidence="2">The sequence shown here is derived from an EMBL/GenBank/DDBJ whole genome shotgun (WGS) entry which is preliminary data.</text>
</comment>
<keyword evidence="1" id="KW-1133">Transmembrane helix</keyword>
<gene>
    <name evidence="2" type="ORF">DRH29_00305</name>
</gene>
<evidence type="ECO:0000313" key="2">
    <source>
        <dbReference type="EMBL" id="RLC37846.1"/>
    </source>
</evidence>
<evidence type="ECO:0000313" key="3">
    <source>
        <dbReference type="Proteomes" id="UP000281261"/>
    </source>
</evidence>
<keyword evidence="1" id="KW-0812">Transmembrane</keyword>
<dbReference type="Proteomes" id="UP000281261">
    <property type="component" value="Unassembled WGS sequence"/>
</dbReference>
<protein>
    <submittedName>
        <fullName evidence="2">Uncharacterized protein</fullName>
    </submittedName>
</protein>
<evidence type="ECO:0000256" key="1">
    <source>
        <dbReference type="SAM" id="Phobius"/>
    </source>
</evidence>
<keyword evidence="1" id="KW-0472">Membrane</keyword>
<dbReference type="EMBL" id="QMNG01000001">
    <property type="protein sequence ID" value="RLC37846.1"/>
    <property type="molecule type" value="Genomic_DNA"/>
</dbReference>
<organism evidence="2 3">
    <name type="scientific">candidate division Kazan bacterium</name>
    <dbReference type="NCBI Taxonomy" id="2202143"/>
    <lineage>
        <taxon>Bacteria</taxon>
        <taxon>Bacteria division Kazan-3B-28</taxon>
    </lineage>
</organism>
<accession>A0A420ZDV7</accession>
<name>A0A420ZDV7_UNCK3</name>
<feature type="transmembrane region" description="Helical" evidence="1">
    <location>
        <begin position="46"/>
        <end position="64"/>
    </location>
</feature>
<sequence>MEDTIVNSIANTIADKAQEAAEGATQTIVDRIYGAYNSFIGIFPEQFQWVVSVILVLAIAAFLYNQIKKHWLWIVLAVVIFPGILPMLKNIVVSLTAMFTGGSPTE</sequence>
<feature type="transmembrane region" description="Helical" evidence="1">
    <location>
        <begin position="71"/>
        <end position="88"/>
    </location>
</feature>
<reference evidence="2 3" key="1">
    <citation type="submission" date="2018-06" db="EMBL/GenBank/DDBJ databases">
        <title>Extensive metabolic versatility and redundancy in microbially diverse, dynamic hydrothermal sediments.</title>
        <authorList>
            <person name="Dombrowski N."/>
            <person name="Teske A."/>
            <person name="Baker B.J."/>
        </authorList>
    </citation>
    <scope>NUCLEOTIDE SEQUENCE [LARGE SCALE GENOMIC DNA]</scope>
    <source>
        <strain evidence="2">B79_G16</strain>
    </source>
</reference>